<protein>
    <recommendedName>
        <fullName evidence="1">Carbohydrate-binding domain-containing protein</fullName>
    </recommendedName>
</protein>
<name>F8N5M5_9BACT</name>
<dbReference type="STRING" id="688246.Premu_2837"/>
<dbReference type="Pfam" id="PF16011">
    <property type="entry name" value="CBM9_2"/>
    <property type="match status" value="1"/>
</dbReference>
<gene>
    <name evidence="2" type="ORF">Premu_2837</name>
</gene>
<dbReference type="GO" id="GO:0030246">
    <property type="term" value="F:carbohydrate binding"/>
    <property type="evidence" value="ECO:0007669"/>
    <property type="project" value="InterPro"/>
</dbReference>
<dbReference type="Proteomes" id="UP000002772">
    <property type="component" value="Unassembled WGS sequence"/>
</dbReference>
<dbReference type="RefSeq" id="WP_007576218.1">
    <property type="nucleotide sequence ID" value="NZ_BPTS01000002.1"/>
</dbReference>
<evidence type="ECO:0000313" key="3">
    <source>
        <dbReference type="Proteomes" id="UP000002772"/>
    </source>
</evidence>
<dbReference type="CDD" id="cd09620">
    <property type="entry name" value="CBM9_like_3"/>
    <property type="match status" value="1"/>
</dbReference>
<dbReference type="OrthoDB" id="9801646at2"/>
<dbReference type="SUPFAM" id="SSF49344">
    <property type="entry name" value="CBD9-like"/>
    <property type="match status" value="1"/>
</dbReference>
<accession>F8N5M5</accession>
<dbReference type="GO" id="GO:0004553">
    <property type="term" value="F:hydrolase activity, hydrolyzing O-glycosyl compounds"/>
    <property type="evidence" value="ECO:0007669"/>
    <property type="project" value="InterPro"/>
</dbReference>
<dbReference type="GO" id="GO:0016052">
    <property type="term" value="P:carbohydrate catabolic process"/>
    <property type="evidence" value="ECO:0007669"/>
    <property type="project" value="InterPro"/>
</dbReference>
<evidence type="ECO:0000259" key="1">
    <source>
        <dbReference type="Pfam" id="PF16011"/>
    </source>
</evidence>
<dbReference type="HOGENOM" id="CLU_106157_0_0_10"/>
<feature type="domain" description="Carbohydrate-binding" evidence="1">
    <location>
        <begin position="21"/>
        <end position="217"/>
    </location>
</feature>
<dbReference type="EMBL" id="GL945017">
    <property type="protein sequence ID" value="EGN58183.1"/>
    <property type="molecule type" value="Genomic_DNA"/>
</dbReference>
<dbReference type="AlphaFoldDB" id="F8N5M5"/>
<keyword evidence="3" id="KW-1185">Reference proteome</keyword>
<reference evidence="3" key="1">
    <citation type="journal article" date="2011" name="Stand. Genomic Sci.">
        <title>Non-contiguous finished genome sequence of the opportunistic oral pathogen Prevotella multisaccharivorax type strain (PPPA20).</title>
        <authorList>
            <person name="Pati A."/>
            <person name="Gronow S."/>
            <person name="Lu M."/>
            <person name="Lapidus A."/>
            <person name="Nolan M."/>
            <person name="Lucas S."/>
            <person name="Hammon N."/>
            <person name="Deshpande S."/>
            <person name="Cheng J.F."/>
            <person name="Tapia R."/>
            <person name="Han C."/>
            <person name="Goodwin L."/>
            <person name="Pitluck S."/>
            <person name="Liolios K."/>
            <person name="Pagani I."/>
            <person name="Mavromatis K."/>
            <person name="Mikhailova N."/>
            <person name="Huntemann M."/>
            <person name="Chen A."/>
            <person name="Palaniappan K."/>
            <person name="Land M."/>
            <person name="Hauser L."/>
            <person name="Detter J.C."/>
            <person name="Brambilla E.M."/>
            <person name="Rohde M."/>
            <person name="Goker M."/>
            <person name="Woyke T."/>
            <person name="Bristow J."/>
            <person name="Eisen J.A."/>
            <person name="Markowitz V."/>
            <person name="Hugenholtz P."/>
            <person name="Kyrpides N.C."/>
            <person name="Klenk H.P."/>
            <person name="Ivanova N."/>
        </authorList>
    </citation>
    <scope>NUCLEOTIDE SEQUENCE [LARGE SCALE GENOMIC DNA]</scope>
    <source>
        <strain evidence="3">DSM 17128</strain>
    </source>
</reference>
<evidence type="ECO:0000313" key="2">
    <source>
        <dbReference type="EMBL" id="EGN58183.1"/>
    </source>
</evidence>
<dbReference type="eggNOG" id="COG3706">
    <property type="taxonomic scope" value="Bacteria"/>
</dbReference>
<dbReference type="InterPro" id="IPR010502">
    <property type="entry name" value="Carb-bd_dom_fam9"/>
</dbReference>
<organism evidence="2 3">
    <name type="scientific">Hallella multisaccharivorax DSM 17128</name>
    <dbReference type="NCBI Taxonomy" id="688246"/>
    <lineage>
        <taxon>Bacteria</taxon>
        <taxon>Pseudomonadati</taxon>
        <taxon>Bacteroidota</taxon>
        <taxon>Bacteroidia</taxon>
        <taxon>Bacteroidales</taxon>
        <taxon>Prevotellaceae</taxon>
        <taxon>Hallella</taxon>
    </lineage>
</organism>
<sequence length="218" mass="24965">MEKSLRIKKIDEQNVNAKDIHQTLDHYAVEWNPIGCNNWAADYPYQPEVAFRIAHNGRRIFLEYRVREETVRAMAARNNGRPWEDSCCEFFFQPKTDGAYYNMECNCRGALLAACGRGREARVQAPIDIVNAVDRWSSLGEGQLEEQSAPEVWTLTLVIPTALFFQDKGLSLNHLQAKGNFYKCGDKLPKPHFLSWNAIHTKAPDFHQPEAFGTLSFE</sequence>
<dbReference type="Gene3D" id="2.60.40.1190">
    <property type="match status" value="1"/>
</dbReference>
<proteinExistence type="predicted"/>